<evidence type="ECO:0000256" key="1">
    <source>
        <dbReference type="SAM" id="MobiDB-lite"/>
    </source>
</evidence>
<proteinExistence type="predicted"/>
<evidence type="ECO:0000313" key="3">
    <source>
        <dbReference type="Proteomes" id="UP000619265"/>
    </source>
</evidence>
<evidence type="ECO:0000313" key="2">
    <source>
        <dbReference type="EMBL" id="KAF5471322.1"/>
    </source>
</evidence>
<dbReference type="Proteomes" id="UP000619265">
    <property type="component" value="Unassembled WGS sequence"/>
</dbReference>
<sequence length="116" mass="12373">MGFFSHRTKPPVAPPSPVNFSPSDGLPPFLSRYLSLFHSFSLGSPSDIVRRRRDLPAPPRAVVSSPPNGTFLSTISPSQIFSLSLTVCLPLCFFPPSSATTVSATISCPEEPAAMP</sequence>
<organism evidence="2 3">
    <name type="scientific">Juglans regia</name>
    <name type="common">English walnut</name>
    <dbReference type="NCBI Taxonomy" id="51240"/>
    <lineage>
        <taxon>Eukaryota</taxon>
        <taxon>Viridiplantae</taxon>
        <taxon>Streptophyta</taxon>
        <taxon>Embryophyta</taxon>
        <taxon>Tracheophyta</taxon>
        <taxon>Spermatophyta</taxon>
        <taxon>Magnoliopsida</taxon>
        <taxon>eudicotyledons</taxon>
        <taxon>Gunneridae</taxon>
        <taxon>Pentapetalae</taxon>
        <taxon>rosids</taxon>
        <taxon>fabids</taxon>
        <taxon>Fagales</taxon>
        <taxon>Juglandaceae</taxon>
        <taxon>Juglans</taxon>
    </lineage>
</organism>
<accession>A0A833XUG8</accession>
<dbReference type="EMBL" id="LIHL02000005">
    <property type="protein sequence ID" value="KAF5471322.1"/>
    <property type="molecule type" value="Genomic_DNA"/>
</dbReference>
<name>A0A833XUG8_JUGRE</name>
<comment type="caution">
    <text evidence="2">The sequence shown here is derived from an EMBL/GenBank/DDBJ whole genome shotgun (WGS) entry which is preliminary data.</text>
</comment>
<dbReference type="Gramene" id="Jr05_15990_p1">
    <property type="protein sequence ID" value="cds.Jr05_15990_p1"/>
    <property type="gene ID" value="Jr05_15990"/>
</dbReference>
<feature type="region of interest" description="Disordered" evidence="1">
    <location>
        <begin position="1"/>
        <end position="22"/>
    </location>
</feature>
<protein>
    <submittedName>
        <fullName evidence="2">Uncharacterized protein</fullName>
    </submittedName>
</protein>
<gene>
    <name evidence="2" type="ORF">F2P56_011765</name>
</gene>
<reference evidence="2" key="1">
    <citation type="submission" date="2015-10" db="EMBL/GenBank/DDBJ databases">
        <authorList>
            <person name="Martinez-Garcia P.J."/>
            <person name="Crepeau M.W."/>
            <person name="Puiu D."/>
            <person name="Gonzalez-Ibeas D."/>
            <person name="Whalen J."/>
            <person name="Stevens K."/>
            <person name="Paul R."/>
            <person name="Butterfield T."/>
            <person name="Britton M."/>
            <person name="Reagan R."/>
            <person name="Chakraborty S."/>
            <person name="Walawage S.L."/>
            <person name="Vasquez-Gross H.A."/>
            <person name="Cardeno C."/>
            <person name="Famula R."/>
            <person name="Pratt K."/>
            <person name="Kuruganti S."/>
            <person name="Aradhya M.K."/>
            <person name="Leslie C.A."/>
            <person name="Dandekar A.M."/>
            <person name="Salzberg S.L."/>
            <person name="Wegrzyn J.L."/>
            <person name="Langley C.H."/>
            <person name="Neale D.B."/>
        </authorList>
    </citation>
    <scope>NUCLEOTIDE SEQUENCE</scope>
    <source>
        <tissue evidence="2">Leaves</tissue>
    </source>
</reference>
<dbReference type="AlphaFoldDB" id="A0A833XUG8"/>
<reference evidence="2" key="2">
    <citation type="submission" date="2020-03" db="EMBL/GenBank/DDBJ databases">
        <title>Walnut 2.0.</title>
        <authorList>
            <person name="Marrano A."/>
            <person name="Britton M."/>
            <person name="Zimin A.V."/>
            <person name="Zaini P.A."/>
            <person name="Workman R."/>
            <person name="Puiu D."/>
            <person name="Bianco L."/>
            <person name="Allen B.J."/>
            <person name="Troggio M."/>
            <person name="Leslie C.A."/>
            <person name="Timp W."/>
            <person name="Dendekar A."/>
            <person name="Salzberg S.L."/>
            <person name="Neale D.B."/>
        </authorList>
    </citation>
    <scope>NUCLEOTIDE SEQUENCE</scope>
    <source>
        <tissue evidence="2">Leaves</tissue>
    </source>
</reference>